<accession>A0A0K9NSY7</accession>
<evidence type="ECO:0000313" key="3">
    <source>
        <dbReference type="Proteomes" id="UP000036987"/>
    </source>
</evidence>
<dbReference type="InterPro" id="IPR036322">
    <property type="entry name" value="WD40_repeat_dom_sf"/>
</dbReference>
<dbReference type="InterPro" id="IPR001680">
    <property type="entry name" value="WD40_rpt"/>
</dbReference>
<dbReference type="OMA" id="FQPLYKD"/>
<organism evidence="2 3">
    <name type="scientific">Zostera marina</name>
    <name type="common">Eelgrass</name>
    <dbReference type="NCBI Taxonomy" id="29655"/>
    <lineage>
        <taxon>Eukaryota</taxon>
        <taxon>Viridiplantae</taxon>
        <taxon>Streptophyta</taxon>
        <taxon>Embryophyta</taxon>
        <taxon>Tracheophyta</taxon>
        <taxon>Spermatophyta</taxon>
        <taxon>Magnoliopsida</taxon>
        <taxon>Liliopsida</taxon>
        <taxon>Zosteraceae</taxon>
        <taxon>Zostera</taxon>
    </lineage>
</organism>
<dbReference type="AlphaFoldDB" id="A0A0K9NSY7"/>
<evidence type="ECO:0000259" key="1">
    <source>
        <dbReference type="Pfam" id="PF25460"/>
    </source>
</evidence>
<dbReference type="InterPro" id="IPR045139">
    <property type="entry name" value="Aladin"/>
</dbReference>
<keyword evidence="3" id="KW-1185">Reference proteome</keyword>
<dbReference type="GO" id="GO:0005643">
    <property type="term" value="C:nuclear pore"/>
    <property type="evidence" value="ECO:0000318"/>
    <property type="project" value="GO_Central"/>
</dbReference>
<sequence length="447" mass="48902">MPCFPQPGSVTVCEINRDLITSEKLSDDQAKATYGKILGVVFSPIAFQPGLFLYDSEQNRERERENGEVVRTSGIAAILTLVGDSFKRALSHKILSDGITQVNVQVRWHPHKHILAFISSPNQVTIYDYDDSEGKEPIILTNESLGNITAIEWRPKGGRMLAVACKRGITIWSSSYPGNVAPLRSGVSSVVGITSRGSGTRWTLVDLLHNPDCNEKIISLSWNPNGRLLASASSESSSFTIWDVAQGVSTPIRRGLSNISMLKWSPLGDYFFTAKIDGSFYLWETYTWTSELWSSSDGYVTGASWDPNSRMIMMAFSNSITLGSVHFASKPPSLDAHLLPVDLPEFSAIGSNGITDIAWDASGERLAVSYKGGDELYNGLVAIYDVSRRGPLVSASLVGFIRGPGENAHSLAFAFHDQFTHGPLLSVCWSSGWCCTYPLIFKSQVIS</sequence>
<dbReference type="InterPro" id="IPR057403">
    <property type="entry name" value="Beta-prop_Aladin"/>
</dbReference>
<proteinExistence type="predicted"/>
<dbReference type="Proteomes" id="UP000036987">
    <property type="component" value="Unassembled WGS sequence"/>
</dbReference>
<gene>
    <name evidence="2" type="ORF">ZOSMA_6G00180</name>
</gene>
<feature type="domain" description="Aladin seven-bladed propeller" evidence="1">
    <location>
        <begin position="106"/>
        <end position="439"/>
    </location>
</feature>
<evidence type="ECO:0000313" key="2">
    <source>
        <dbReference type="EMBL" id="KMZ59090.1"/>
    </source>
</evidence>
<name>A0A0K9NSY7_ZOSMR</name>
<protein>
    <recommendedName>
        <fullName evidence="1">Aladin seven-bladed propeller domain-containing protein</fullName>
    </recommendedName>
</protein>
<dbReference type="GO" id="GO:0006913">
    <property type="term" value="P:nucleocytoplasmic transport"/>
    <property type="evidence" value="ECO:0000318"/>
    <property type="project" value="GO_Central"/>
</dbReference>
<dbReference type="PANTHER" id="PTHR14494:SF0">
    <property type="entry name" value="ALADIN"/>
    <property type="match status" value="1"/>
</dbReference>
<dbReference type="InterPro" id="IPR015943">
    <property type="entry name" value="WD40/YVTN_repeat-like_dom_sf"/>
</dbReference>
<dbReference type="PANTHER" id="PTHR14494">
    <property type="entry name" value="ALADIN/ADRACALIN/AAAS"/>
    <property type="match status" value="1"/>
</dbReference>
<reference evidence="3" key="1">
    <citation type="journal article" date="2016" name="Nature">
        <title>The genome of the seagrass Zostera marina reveals angiosperm adaptation to the sea.</title>
        <authorList>
            <person name="Olsen J.L."/>
            <person name="Rouze P."/>
            <person name="Verhelst B."/>
            <person name="Lin Y.-C."/>
            <person name="Bayer T."/>
            <person name="Collen J."/>
            <person name="Dattolo E."/>
            <person name="De Paoli E."/>
            <person name="Dittami S."/>
            <person name="Maumus F."/>
            <person name="Michel G."/>
            <person name="Kersting A."/>
            <person name="Lauritano C."/>
            <person name="Lohaus R."/>
            <person name="Toepel M."/>
            <person name="Tonon T."/>
            <person name="Vanneste K."/>
            <person name="Amirebrahimi M."/>
            <person name="Brakel J."/>
            <person name="Bostroem C."/>
            <person name="Chovatia M."/>
            <person name="Grimwood J."/>
            <person name="Jenkins J.W."/>
            <person name="Jueterbock A."/>
            <person name="Mraz A."/>
            <person name="Stam W.T."/>
            <person name="Tice H."/>
            <person name="Bornberg-Bauer E."/>
            <person name="Green P.J."/>
            <person name="Pearson G.A."/>
            <person name="Procaccini G."/>
            <person name="Duarte C.M."/>
            <person name="Schmutz J."/>
            <person name="Reusch T.B.H."/>
            <person name="Van de Peer Y."/>
        </authorList>
    </citation>
    <scope>NUCLEOTIDE SEQUENCE [LARGE SCALE GENOMIC DNA]</scope>
    <source>
        <strain evidence="3">cv. Finnish</strain>
    </source>
</reference>
<dbReference type="SMART" id="SM00320">
    <property type="entry name" value="WD40"/>
    <property type="match status" value="5"/>
</dbReference>
<comment type="caution">
    <text evidence="2">The sequence shown here is derived from an EMBL/GenBank/DDBJ whole genome shotgun (WGS) entry which is preliminary data.</text>
</comment>
<dbReference type="Gene3D" id="2.130.10.10">
    <property type="entry name" value="YVTN repeat-like/Quinoprotein amine dehydrogenase"/>
    <property type="match status" value="2"/>
</dbReference>
<dbReference type="Pfam" id="PF25460">
    <property type="entry name" value="Beta-prop_Aladin"/>
    <property type="match status" value="1"/>
</dbReference>
<dbReference type="FunFam" id="2.130.10.10:FF:000434">
    <property type="entry name" value="Aladin isoform A"/>
    <property type="match status" value="1"/>
</dbReference>
<dbReference type="OrthoDB" id="411991at2759"/>
<dbReference type="STRING" id="29655.A0A0K9NSY7"/>
<dbReference type="SUPFAM" id="SSF50978">
    <property type="entry name" value="WD40 repeat-like"/>
    <property type="match status" value="1"/>
</dbReference>
<dbReference type="EMBL" id="LFYR01001803">
    <property type="protein sequence ID" value="KMZ59090.1"/>
    <property type="molecule type" value="Genomic_DNA"/>
</dbReference>